<dbReference type="InterPro" id="IPR044699">
    <property type="entry name" value="MAKR6"/>
</dbReference>
<sequence>MENSQSLATESFSYSWLADKKPQHSYVDNNNNHNNPSENFNFDFPFTSSQIAPVHADEIFSGGQMKYSQPVYIDTSTMKNSKSTPQSPVSSHQFVSSGNQTVLLGKWGKSSKRFLRGVFGILNPLIGCSRKSNRVDDFERVQSEASPRSISANSVVGNKKDFNYGLKKAKSCNNSAQASPRIGPSYSSNSWSCDVESSIHEAILKMRGFAVYTKKNRLRNFRNAWWNF</sequence>
<gene>
    <name evidence="1" type="ORF">PHJA_002940700</name>
</gene>
<reference evidence="1" key="1">
    <citation type="submission" date="2020-07" db="EMBL/GenBank/DDBJ databases">
        <title>Ethylene signaling mediates host invasion by parasitic plants.</title>
        <authorList>
            <person name="Yoshida S."/>
        </authorList>
    </citation>
    <scope>NUCLEOTIDE SEQUENCE</scope>
    <source>
        <strain evidence="1">Okayama</strain>
    </source>
</reference>
<dbReference type="EMBL" id="BMAC01002393">
    <property type="protein sequence ID" value="GFQ07967.1"/>
    <property type="molecule type" value="Genomic_DNA"/>
</dbReference>
<dbReference type="PANTHER" id="PTHR34576:SF15">
    <property type="entry name" value="MEMBRANE-ASSOCIATED KINASE REGULATOR 6-RELATED"/>
    <property type="match status" value="1"/>
</dbReference>
<organism evidence="1 2">
    <name type="scientific">Phtheirospermum japonicum</name>
    <dbReference type="NCBI Taxonomy" id="374723"/>
    <lineage>
        <taxon>Eukaryota</taxon>
        <taxon>Viridiplantae</taxon>
        <taxon>Streptophyta</taxon>
        <taxon>Embryophyta</taxon>
        <taxon>Tracheophyta</taxon>
        <taxon>Spermatophyta</taxon>
        <taxon>Magnoliopsida</taxon>
        <taxon>eudicotyledons</taxon>
        <taxon>Gunneridae</taxon>
        <taxon>Pentapetalae</taxon>
        <taxon>asterids</taxon>
        <taxon>lamiids</taxon>
        <taxon>Lamiales</taxon>
        <taxon>Orobanchaceae</taxon>
        <taxon>Orobanchaceae incertae sedis</taxon>
        <taxon>Phtheirospermum</taxon>
    </lineage>
</organism>
<evidence type="ECO:0000313" key="1">
    <source>
        <dbReference type="EMBL" id="GFQ07967.1"/>
    </source>
</evidence>
<accession>A0A830D8A7</accession>
<dbReference type="PANTHER" id="PTHR34576">
    <property type="entry name" value="MEMBRANE-ASSOCIATED KINASE REGULATOR 6-RELATED"/>
    <property type="match status" value="1"/>
</dbReference>
<name>A0A830D8A7_9LAMI</name>
<dbReference type="Proteomes" id="UP000653305">
    <property type="component" value="Unassembled WGS sequence"/>
</dbReference>
<evidence type="ECO:0000313" key="2">
    <source>
        <dbReference type="Proteomes" id="UP000653305"/>
    </source>
</evidence>
<comment type="caution">
    <text evidence="1">The sequence shown here is derived from an EMBL/GenBank/DDBJ whole genome shotgun (WGS) entry which is preliminary data.</text>
</comment>
<dbReference type="AlphaFoldDB" id="A0A830D8A7"/>
<keyword evidence="2" id="KW-1185">Reference proteome</keyword>
<protein>
    <submittedName>
        <fullName evidence="1">Uncharacterized protein</fullName>
    </submittedName>
</protein>
<proteinExistence type="predicted"/>
<dbReference type="OrthoDB" id="1913205at2759"/>